<feature type="compositionally biased region" description="Gly residues" evidence="6">
    <location>
        <begin position="1124"/>
        <end position="1138"/>
    </location>
</feature>
<feature type="region of interest" description="Disordered" evidence="6">
    <location>
        <begin position="1540"/>
        <end position="1692"/>
    </location>
</feature>
<comment type="caution">
    <text evidence="7">The sequence shown here is derived from an EMBL/GenBank/DDBJ whole genome shotgun (WGS) entry which is preliminary data.</text>
</comment>
<keyword evidence="8" id="KW-1185">Reference proteome</keyword>
<feature type="region of interest" description="Disordered" evidence="6">
    <location>
        <begin position="125"/>
        <end position="174"/>
    </location>
</feature>
<dbReference type="EMBL" id="JAGTXO010000011">
    <property type="protein sequence ID" value="KAG8465165.1"/>
    <property type="molecule type" value="Genomic_DNA"/>
</dbReference>
<dbReference type="GO" id="GO:0005737">
    <property type="term" value="C:cytoplasm"/>
    <property type="evidence" value="ECO:0007669"/>
    <property type="project" value="UniProtKB-SubCell"/>
</dbReference>
<evidence type="ECO:0000313" key="7">
    <source>
        <dbReference type="EMBL" id="KAG8465165.1"/>
    </source>
</evidence>
<feature type="compositionally biased region" description="Polar residues" evidence="6">
    <location>
        <begin position="129"/>
        <end position="142"/>
    </location>
</feature>
<dbReference type="PANTHER" id="PTHR22706">
    <property type="entry name" value="ASSEMBLY FACTOR FOR SPINDLE MICROTUBULES"/>
    <property type="match status" value="1"/>
</dbReference>
<evidence type="ECO:0000256" key="3">
    <source>
        <dbReference type="ARBA" id="ARBA00022737"/>
    </source>
</evidence>
<evidence type="ECO:0000256" key="2">
    <source>
        <dbReference type="ARBA" id="ARBA00022490"/>
    </source>
</evidence>
<feature type="compositionally biased region" description="Low complexity" evidence="6">
    <location>
        <begin position="1056"/>
        <end position="1077"/>
    </location>
</feature>
<dbReference type="SMART" id="SM00015">
    <property type="entry name" value="IQ"/>
    <property type="match status" value="7"/>
</dbReference>
<evidence type="ECO:0000256" key="6">
    <source>
        <dbReference type="SAM" id="MobiDB-lite"/>
    </source>
</evidence>
<evidence type="ECO:0000256" key="1">
    <source>
        <dbReference type="ARBA" id="ARBA00004496"/>
    </source>
</evidence>
<feature type="region of interest" description="Disordered" evidence="6">
    <location>
        <begin position="483"/>
        <end position="507"/>
    </location>
</feature>
<dbReference type="OMA" id="HASLWSP"/>
<evidence type="ECO:0000313" key="8">
    <source>
        <dbReference type="Proteomes" id="UP000751190"/>
    </source>
</evidence>
<feature type="compositionally biased region" description="Low complexity" evidence="6">
    <location>
        <begin position="260"/>
        <end position="273"/>
    </location>
</feature>
<dbReference type="PROSITE" id="PS50096">
    <property type="entry name" value="IQ"/>
    <property type="match status" value="8"/>
</dbReference>
<reference evidence="7" key="1">
    <citation type="submission" date="2021-05" db="EMBL/GenBank/DDBJ databases">
        <title>The genome of the haptophyte Pavlova lutheri (Diacronema luteri, Pavlovales) - a model for lipid biosynthesis in eukaryotic algae.</title>
        <authorList>
            <person name="Hulatt C.J."/>
            <person name="Posewitz M.C."/>
        </authorList>
    </citation>
    <scope>NUCLEOTIDE SEQUENCE</scope>
    <source>
        <strain evidence="7">NIVA-4/92</strain>
    </source>
</reference>
<dbReference type="GO" id="GO:0000278">
    <property type="term" value="P:mitotic cell cycle"/>
    <property type="evidence" value="ECO:0007669"/>
    <property type="project" value="TreeGrafter"/>
</dbReference>
<protein>
    <submittedName>
        <fullName evidence="7">Uncharacterized protein</fullName>
    </submittedName>
</protein>
<feature type="region of interest" description="Disordered" evidence="6">
    <location>
        <begin position="1226"/>
        <end position="1294"/>
    </location>
</feature>
<feature type="compositionally biased region" description="Acidic residues" evidence="6">
    <location>
        <begin position="496"/>
        <end position="507"/>
    </location>
</feature>
<dbReference type="InterPro" id="IPR000048">
    <property type="entry name" value="IQ_motif_EF-hand-BS"/>
</dbReference>
<feature type="compositionally biased region" description="Polar residues" evidence="6">
    <location>
        <begin position="1646"/>
        <end position="1660"/>
    </location>
</feature>
<feature type="compositionally biased region" description="Pro residues" evidence="6">
    <location>
        <begin position="856"/>
        <end position="875"/>
    </location>
</feature>
<dbReference type="InterPro" id="IPR051185">
    <property type="entry name" value="ASPM"/>
</dbReference>
<feature type="compositionally biased region" description="Basic residues" evidence="6">
    <location>
        <begin position="1569"/>
        <end position="1580"/>
    </location>
</feature>
<dbReference type="GO" id="GO:0051295">
    <property type="term" value="P:establishment of meiotic spindle localization"/>
    <property type="evidence" value="ECO:0007669"/>
    <property type="project" value="TreeGrafter"/>
</dbReference>
<dbReference type="GO" id="GO:0000922">
    <property type="term" value="C:spindle pole"/>
    <property type="evidence" value="ECO:0007669"/>
    <property type="project" value="TreeGrafter"/>
</dbReference>
<name>A0A8J5XM43_DIALT</name>
<comment type="subcellular location">
    <subcellularLocation>
        <location evidence="1">Cytoplasm</location>
    </subcellularLocation>
</comment>
<feature type="compositionally biased region" description="Pro residues" evidence="6">
    <location>
        <begin position="833"/>
        <end position="846"/>
    </location>
</feature>
<feature type="compositionally biased region" description="Basic and acidic residues" evidence="6">
    <location>
        <begin position="1020"/>
        <end position="1055"/>
    </location>
</feature>
<sequence length="1742" mass="175102">MLGGGGGGGGGVAAAWLSSTSFSLFDTDADEVPWPPTKGPSVASMADAALLGSVGGGRPSRPPASTQASVPRLTLEGLTLAPPKPADKPASVIALAAGGAPVATHGGATSVLSLAGGGLSLFPDETAPGSPTSGLALSTHATGSKKGATRLPIRPLPAPLGGAHGGASAGAPPPSALVNESALRAAVGGGRDSRAPPGHARVPKLAIECTGDGATAAVGTPPAAPPAAPVAAPVSSASWLAFGKAGGTGGDKAHASLWSPAQPNPAAAPAAPSAGETAALLSVGGGKVSKPPQNNAAIVPRLRTHVLHAPAGAAPPPAHAAPFAGAVEPPAAPAKHGSVAAASAAMLLPPPPAAMAAAPRPPGLGSMAANESRPPPPPAAMAALRGVGGGLDSRPPPLAAHLSVPKLKVGALALGQPAPPASATAPPGAHVSAAQLKFASGALGKPAAAPPPGDGRVEPRAAAARIQAAERARAARRALAAREGMAKVHEAPERAGEDDDDGGGEEEAAAARVLQRHARGRIARARLQRPSRADTTTQAAMRGHAERREQRQLERHGAATAVQAAARARDARRHARARRAAGDVLRAGARGRAARRDTAARRGAAVALQAAERRRQARAAARERRRAAAALQAAARGRFVRRALSARRAAASTLQAAHRRRAARAAAGAAPPPKQGWRERRAAKAAAVAAAATPEPATDSSASADGVRACSEAEAARIIQAAARGRRARLERRRVERGRAAMGARSGNTAHASAAASRARLTAGAAAGGAPRAPRAPGAAVATPPAARPAWDGSVLAATPERSGPARRRDASPATAEPRAAPRARLERRAAYTPPPRRPPLPPPPAGAGLARAAPRPTPYTPPPARKPAIPPPPAGARRQTPARLASGYTPPPARKPAVPVVAVRRAHPAGADADVGTRARDGWPTAPARKAAVPLPEGVRRALTPPAAESGHRARALAAVNSAALLRARRAAEAKRRVAAAAAAAAAQALSRPRSQARARGRASTAGAVAAELIRPDRALQRQRSADDLDVRRHDAGARARDEMADASAAERARRAAPAAAVGAGVRGAHAPAPAATPGSRERGLAVGISDASTRGKGTTAWPEDGPAQRAAGGAGRRWSDGGAAGDGQGEGGGRSGGADAPHQRLSAHADGHASRIPVPQQLREPRAPTPVRADGSLAAADEAQRAPFVAAERAEAEAEVEAEAEAGAEAVARELGIAEARLRGRGQRRADSATRRAQAVGGRTRIPEPRLGALPAAATRETPAPAPHAVDERRARSTGAGAGAPGAHRHDAPAVPLLRPRATRLRDQAATAVQTAYRRFRARRRGRALRGVQPAARGRAEREGVGRALARRAPRDHAELGSPSEQRVARHPPMDNWGMHTAMLAPGGATRVGGVAGGGDLFTRPLRSDAALAAVPLGAPAAPLLDDAGSTVRRARAPTPARGRLGGAQRAVNVSGGGAAARAPALVAEAPFLGMPPAARSRPTGDFIVPRVRALDRAAEAKLRNLEAEAEAEAKAEAEAEAVAMLRTPGVVLGADRSTAAQAEGSEPARSTVTRAATADTPQPARRAARMRRAHSPRRNGPPAREQAATSRESVAFGAPPFDELLRAGAPHDGGARARVEPPAARVLASHEAEARAQATQAALTNHSASSSAISGADTNPAAGSVPPRVSDAHLATAPEPPARASMRTPAEASASALLGELGAWLSSSTSAAAGFLNGSAKHLLAVAQPPWPQRGPAQT</sequence>
<keyword evidence="3" id="KW-0677">Repeat</keyword>
<feature type="compositionally biased region" description="Low complexity" evidence="6">
    <location>
        <begin position="1255"/>
        <end position="1265"/>
    </location>
</feature>
<proteinExistence type="predicted"/>
<feature type="compositionally biased region" description="Low complexity" evidence="6">
    <location>
        <begin position="684"/>
        <end position="705"/>
    </location>
</feature>
<feature type="region of interest" description="Disordered" evidence="6">
    <location>
        <begin position="1020"/>
        <end position="1175"/>
    </location>
</feature>
<feature type="compositionally biased region" description="Low complexity" evidence="6">
    <location>
        <begin position="740"/>
        <end position="790"/>
    </location>
</feature>
<accession>A0A8J5XM43</accession>
<feature type="region of interest" description="Disordered" evidence="6">
    <location>
        <begin position="50"/>
        <end position="73"/>
    </location>
</feature>
<dbReference type="PANTHER" id="PTHR22706:SF1">
    <property type="entry name" value="ASSEMBLY FACTOR FOR SPINDLE MICROTUBULES"/>
    <property type="match status" value="1"/>
</dbReference>
<feature type="region of interest" description="Disordered" evidence="6">
    <location>
        <begin position="1330"/>
        <end position="1371"/>
    </location>
</feature>
<feature type="coiled-coil region" evidence="5">
    <location>
        <begin position="1493"/>
        <end position="1525"/>
    </location>
</feature>
<dbReference type="GO" id="GO:0007051">
    <property type="term" value="P:spindle organization"/>
    <property type="evidence" value="ECO:0007669"/>
    <property type="project" value="TreeGrafter"/>
</dbReference>
<gene>
    <name evidence="7" type="ORF">KFE25_012528</name>
</gene>
<feature type="region of interest" description="Disordered" evidence="6">
    <location>
        <begin position="910"/>
        <end position="933"/>
    </location>
</feature>
<feature type="region of interest" description="Disordered" evidence="6">
    <location>
        <begin position="661"/>
        <end position="705"/>
    </location>
</feature>
<organism evidence="7 8">
    <name type="scientific">Diacronema lutheri</name>
    <name type="common">Unicellular marine alga</name>
    <name type="synonym">Monochrysis lutheri</name>
    <dbReference type="NCBI Taxonomy" id="2081491"/>
    <lineage>
        <taxon>Eukaryota</taxon>
        <taxon>Haptista</taxon>
        <taxon>Haptophyta</taxon>
        <taxon>Pavlovophyceae</taxon>
        <taxon>Pavlovales</taxon>
        <taxon>Pavlovaceae</taxon>
        <taxon>Diacronema</taxon>
    </lineage>
</organism>
<dbReference type="GO" id="GO:0005516">
    <property type="term" value="F:calmodulin binding"/>
    <property type="evidence" value="ECO:0007669"/>
    <property type="project" value="UniProtKB-KW"/>
</dbReference>
<evidence type="ECO:0000256" key="5">
    <source>
        <dbReference type="SAM" id="Coils"/>
    </source>
</evidence>
<feature type="compositionally biased region" description="Basic and acidic residues" evidence="6">
    <location>
        <begin position="484"/>
        <end position="495"/>
    </location>
</feature>
<feature type="region of interest" description="Disordered" evidence="6">
    <location>
        <begin position="249"/>
        <end position="273"/>
    </location>
</feature>
<evidence type="ECO:0000256" key="4">
    <source>
        <dbReference type="ARBA" id="ARBA00022860"/>
    </source>
</evidence>
<dbReference type="Gene3D" id="1.20.5.190">
    <property type="match status" value="1"/>
</dbReference>
<feature type="region of interest" description="Disordered" evidence="6">
    <location>
        <begin position="724"/>
        <end position="898"/>
    </location>
</feature>
<feature type="compositionally biased region" description="Low complexity" evidence="6">
    <location>
        <begin position="812"/>
        <end position="823"/>
    </location>
</feature>
<keyword evidence="2" id="KW-0963">Cytoplasm</keyword>
<keyword evidence="4" id="KW-0112">Calmodulin-binding</keyword>
<keyword evidence="5" id="KW-0175">Coiled coil</keyword>
<dbReference type="Proteomes" id="UP000751190">
    <property type="component" value="Unassembled WGS sequence"/>
</dbReference>